<protein>
    <submittedName>
        <fullName evidence="1">Uncharacterized protein</fullName>
    </submittedName>
</protein>
<dbReference type="Proteomes" id="UP000188268">
    <property type="component" value="Unassembled WGS sequence"/>
</dbReference>
<dbReference type="Gramene" id="OMO55352">
    <property type="protein sequence ID" value="OMO55352"/>
    <property type="gene ID" value="CCACVL1_27304"/>
</dbReference>
<dbReference type="EMBL" id="AWWV01014701">
    <property type="protein sequence ID" value="OMO55352.1"/>
    <property type="molecule type" value="Genomic_DNA"/>
</dbReference>
<sequence>MAPSKGLEGDDRFLLDDGHVPLMVEFVSSSVKLK</sequence>
<dbReference type="AlphaFoldDB" id="A0A1R3GB89"/>
<reference evidence="1 2" key="1">
    <citation type="submission" date="2013-09" db="EMBL/GenBank/DDBJ databases">
        <title>Corchorus capsularis genome sequencing.</title>
        <authorList>
            <person name="Alam M."/>
            <person name="Haque M.S."/>
            <person name="Islam M.S."/>
            <person name="Emdad E.M."/>
            <person name="Islam M.M."/>
            <person name="Ahmed B."/>
            <person name="Halim A."/>
            <person name="Hossen Q.M.M."/>
            <person name="Hossain M.Z."/>
            <person name="Ahmed R."/>
            <person name="Khan M.M."/>
            <person name="Islam R."/>
            <person name="Rashid M.M."/>
            <person name="Khan S.A."/>
            <person name="Rahman M.S."/>
            <person name="Alam M."/>
        </authorList>
    </citation>
    <scope>NUCLEOTIDE SEQUENCE [LARGE SCALE GENOMIC DNA]</scope>
    <source>
        <strain evidence="2">cv. CVL-1</strain>
        <tissue evidence="1">Whole seedling</tissue>
    </source>
</reference>
<evidence type="ECO:0000313" key="2">
    <source>
        <dbReference type="Proteomes" id="UP000188268"/>
    </source>
</evidence>
<comment type="caution">
    <text evidence="1">The sequence shown here is derived from an EMBL/GenBank/DDBJ whole genome shotgun (WGS) entry which is preliminary data.</text>
</comment>
<keyword evidence="2" id="KW-1185">Reference proteome</keyword>
<gene>
    <name evidence="1" type="ORF">CCACVL1_27304</name>
</gene>
<evidence type="ECO:0000313" key="1">
    <source>
        <dbReference type="EMBL" id="OMO55352.1"/>
    </source>
</evidence>
<organism evidence="1 2">
    <name type="scientific">Corchorus capsularis</name>
    <name type="common">Jute</name>
    <dbReference type="NCBI Taxonomy" id="210143"/>
    <lineage>
        <taxon>Eukaryota</taxon>
        <taxon>Viridiplantae</taxon>
        <taxon>Streptophyta</taxon>
        <taxon>Embryophyta</taxon>
        <taxon>Tracheophyta</taxon>
        <taxon>Spermatophyta</taxon>
        <taxon>Magnoliopsida</taxon>
        <taxon>eudicotyledons</taxon>
        <taxon>Gunneridae</taxon>
        <taxon>Pentapetalae</taxon>
        <taxon>rosids</taxon>
        <taxon>malvids</taxon>
        <taxon>Malvales</taxon>
        <taxon>Malvaceae</taxon>
        <taxon>Grewioideae</taxon>
        <taxon>Apeibeae</taxon>
        <taxon>Corchorus</taxon>
    </lineage>
</organism>
<accession>A0A1R3GB89</accession>
<proteinExistence type="predicted"/>
<name>A0A1R3GB89_COCAP</name>